<dbReference type="Gene3D" id="3.30.1370.210">
    <property type="match status" value="1"/>
</dbReference>
<evidence type="ECO:0000256" key="5">
    <source>
        <dbReference type="ARBA" id="ARBA00023125"/>
    </source>
</evidence>
<dbReference type="Pfam" id="PF25512">
    <property type="entry name" value="zf-CCCH_AtC3H23"/>
    <property type="match status" value="1"/>
</dbReference>
<organism evidence="8 9">
    <name type="scientific">Cuscuta australis</name>
    <dbReference type="NCBI Taxonomy" id="267555"/>
    <lineage>
        <taxon>Eukaryota</taxon>
        <taxon>Viridiplantae</taxon>
        <taxon>Streptophyta</taxon>
        <taxon>Embryophyta</taxon>
        <taxon>Tracheophyta</taxon>
        <taxon>Spermatophyta</taxon>
        <taxon>Magnoliopsida</taxon>
        <taxon>eudicotyledons</taxon>
        <taxon>Gunneridae</taxon>
        <taxon>Pentapetalae</taxon>
        <taxon>asterids</taxon>
        <taxon>lamiids</taxon>
        <taxon>Solanales</taxon>
        <taxon>Convolvulaceae</taxon>
        <taxon>Cuscuteae</taxon>
        <taxon>Cuscuta</taxon>
        <taxon>Cuscuta subgen. Grammica</taxon>
        <taxon>Cuscuta sect. Cleistogrammica</taxon>
    </lineage>
</organism>
<keyword evidence="2" id="KW-0677">Repeat</keyword>
<feature type="domain" description="C3H1-type" evidence="7">
    <location>
        <begin position="123"/>
        <end position="149"/>
    </location>
</feature>
<dbReference type="SUPFAM" id="SSF90229">
    <property type="entry name" value="CCCH zinc finger"/>
    <property type="match status" value="1"/>
</dbReference>
<dbReference type="EMBL" id="NQVE01000135">
    <property type="protein sequence ID" value="RAL45308.1"/>
    <property type="molecule type" value="Genomic_DNA"/>
</dbReference>
<dbReference type="InterPro" id="IPR057444">
    <property type="entry name" value="Znf-CCCH_AtC3H23-like"/>
</dbReference>
<dbReference type="Proteomes" id="UP000249390">
    <property type="component" value="Unassembled WGS sequence"/>
</dbReference>
<name>A0A328DKZ0_9ASTE</name>
<evidence type="ECO:0000313" key="9">
    <source>
        <dbReference type="Proteomes" id="UP000249390"/>
    </source>
</evidence>
<dbReference type="InterPro" id="IPR036855">
    <property type="entry name" value="Znf_CCCH_sf"/>
</dbReference>
<keyword evidence="5" id="KW-0238">DNA-binding</keyword>
<reference evidence="8 9" key="1">
    <citation type="submission" date="2018-06" db="EMBL/GenBank/DDBJ databases">
        <title>The Genome of Cuscuta australis (Dodder) Provides Insight into the Evolution of Plant Parasitism.</title>
        <authorList>
            <person name="Liu H."/>
        </authorList>
    </citation>
    <scope>NUCLEOTIDE SEQUENCE [LARGE SCALE GENOMIC DNA]</scope>
    <source>
        <strain evidence="9">cv. Yunnan</strain>
        <tissue evidence="8">Vines</tissue>
    </source>
</reference>
<keyword evidence="4 6" id="KW-0862">Zinc</keyword>
<evidence type="ECO:0000313" key="8">
    <source>
        <dbReference type="EMBL" id="RAL45308.1"/>
    </source>
</evidence>
<dbReference type="PANTHER" id="PTHR14493:SF90">
    <property type="entry name" value="ZINC FINGER CCCH DOMAIN-CONTAINING PROTEIN 2"/>
    <property type="match status" value="1"/>
</dbReference>
<sequence length="361" mass="39964">MGSVCADDSMFQRTSHPLFLTDLLSPTKLLHCRAAGNLDSDLYLDSPTNRFEGSLLLRKFLPYNDLDDDGGDNSNDPYSADHFRMYDFKVRRCTRSRSHDWTDCPFAHPGEKARRRDPRKFHYSGTVCADFRKGNCSRGDNCEFAHGVFECWLHPARYRTEACKDGRNCKRKVCFFAHTPRQLRVPPVSRRETSASFSPCAAATAAARKKYFYRNMSNCGVYCRSPTSTLVAGSPPLSPPSTAAFCRCGSLELPYRVAMGGGQPDAANAAIGLMSYEDALSQLVKQVRATASHNQNVNMPSVNFGLSGGVDLAQNSNKLVRRGNWDISPQKIAGSVAGDRKYNNDGGLTGIDLDWVNDLLT</sequence>
<comment type="caution">
    <text evidence="8">The sequence shown here is derived from an EMBL/GenBank/DDBJ whole genome shotgun (WGS) entry which is preliminary data.</text>
</comment>
<keyword evidence="3 6" id="KW-0863">Zinc-finger</keyword>
<keyword evidence="9" id="KW-1185">Reference proteome</keyword>
<dbReference type="InterPro" id="IPR045234">
    <property type="entry name" value="Unkempt-like"/>
</dbReference>
<dbReference type="FunFam" id="3.30.1370.210:FF:000009">
    <property type="entry name" value="Zinc finger CCCH domain-containing protein 66"/>
    <property type="match status" value="1"/>
</dbReference>
<feature type="zinc finger region" description="C3H1-type" evidence="6">
    <location>
        <begin position="123"/>
        <end position="149"/>
    </location>
</feature>
<dbReference type="Pfam" id="PF00642">
    <property type="entry name" value="zf-CCCH"/>
    <property type="match status" value="1"/>
</dbReference>
<evidence type="ECO:0000259" key="7">
    <source>
        <dbReference type="PROSITE" id="PS50103"/>
    </source>
</evidence>
<evidence type="ECO:0000256" key="4">
    <source>
        <dbReference type="ARBA" id="ARBA00022833"/>
    </source>
</evidence>
<dbReference type="PANTHER" id="PTHR14493">
    <property type="entry name" value="UNKEMPT FAMILY MEMBER"/>
    <property type="match status" value="1"/>
</dbReference>
<evidence type="ECO:0000256" key="6">
    <source>
        <dbReference type="PROSITE-ProRule" id="PRU00723"/>
    </source>
</evidence>
<gene>
    <name evidence="8" type="ORF">DM860_014718</name>
</gene>
<dbReference type="PROSITE" id="PS50103">
    <property type="entry name" value="ZF_C3H1"/>
    <property type="match status" value="1"/>
</dbReference>
<evidence type="ECO:0000256" key="2">
    <source>
        <dbReference type="ARBA" id="ARBA00022737"/>
    </source>
</evidence>
<dbReference type="GO" id="GO:0008270">
    <property type="term" value="F:zinc ion binding"/>
    <property type="evidence" value="ECO:0007669"/>
    <property type="project" value="UniProtKB-KW"/>
</dbReference>
<dbReference type="SMART" id="SM00356">
    <property type="entry name" value="ZnF_C3H1"/>
    <property type="match status" value="2"/>
</dbReference>
<dbReference type="InterPro" id="IPR000571">
    <property type="entry name" value="Znf_CCCH"/>
</dbReference>
<evidence type="ECO:0000256" key="1">
    <source>
        <dbReference type="ARBA" id="ARBA00022723"/>
    </source>
</evidence>
<protein>
    <recommendedName>
        <fullName evidence="7">C3H1-type domain-containing protein</fullName>
    </recommendedName>
</protein>
<dbReference type="GO" id="GO:0006355">
    <property type="term" value="P:regulation of DNA-templated transcription"/>
    <property type="evidence" value="ECO:0007669"/>
    <property type="project" value="UniProtKB-ARBA"/>
</dbReference>
<keyword evidence="1 6" id="KW-0479">Metal-binding</keyword>
<dbReference type="AlphaFoldDB" id="A0A328DKZ0"/>
<proteinExistence type="predicted"/>
<evidence type="ECO:0000256" key="3">
    <source>
        <dbReference type="ARBA" id="ARBA00022771"/>
    </source>
</evidence>
<accession>A0A328DKZ0</accession>
<dbReference type="GO" id="GO:0003677">
    <property type="term" value="F:DNA binding"/>
    <property type="evidence" value="ECO:0007669"/>
    <property type="project" value="UniProtKB-KW"/>
</dbReference>